<reference evidence="1 2" key="1">
    <citation type="journal article" date="2015" name="Plant Pathol. J.">
        <title>Isolation and Genomic Characterization of the T4-Like Bacteriophage PM2 Infecting Pectobacterium carotovorum subsp. carotovorum.</title>
        <authorList>
            <person name="Lim J.A."/>
            <person name="Lee D.H."/>
            <person name="Heu S."/>
        </authorList>
    </citation>
    <scope>NUCLEOTIDE SEQUENCE [LARGE SCALE GENOMIC DNA]</scope>
</reference>
<gene>
    <name evidence="1" type="ORF">PM2_241</name>
</gene>
<organism evidence="1 2">
    <name type="scientific">Pectobacterium bacteriophage PM2</name>
    <dbReference type="NCBI Taxonomy" id="1429794"/>
    <lineage>
        <taxon>Viruses</taxon>
        <taxon>Duplodnaviria</taxon>
        <taxon>Heunggongvirae</taxon>
        <taxon>Uroviricota</taxon>
        <taxon>Caudoviricetes</taxon>
        <taxon>Pantevenvirales</taxon>
        <taxon>Straboviridae</taxon>
        <taxon>Tevenvirinae</taxon>
        <taxon>Mosugukvirus</taxon>
        <taxon>Mosugukvirus pm2</taxon>
    </lineage>
</organism>
<dbReference type="Proteomes" id="UP000030739">
    <property type="component" value="Segment"/>
</dbReference>
<dbReference type="KEGG" id="vg:26638134"/>
<dbReference type="EMBL" id="KF835987">
    <property type="protein sequence ID" value="AHY25203.1"/>
    <property type="molecule type" value="Genomic_DNA"/>
</dbReference>
<evidence type="ECO:0000313" key="1">
    <source>
        <dbReference type="EMBL" id="AHY25203.1"/>
    </source>
</evidence>
<accession>A0A0A0Q0W9</accession>
<sequence length="68" mass="8028">MTYQPEIEKLKELILNIQDCSFNYGKAYQKYDSYQGYDSTLLYLEDKKISAFTSLENAVKRLNSFLDK</sequence>
<keyword evidence="2" id="KW-1185">Reference proteome</keyword>
<dbReference type="RefSeq" id="YP_009211662.1">
    <property type="nucleotide sequence ID" value="NC_028940.1"/>
</dbReference>
<evidence type="ECO:0000313" key="2">
    <source>
        <dbReference type="Proteomes" id="UP000030739"/>
    </source>
</evidence>
<proteinExistence type="predicted"/>
<dbReference type="GeneID" id="26638134"/>
<name>A0A0A0Q0W9_9CAUD</name>
<protein>
    <submittedName>
        <fullName evidence="1">Uncharacterized protein</fullName>
    </submittedName>
</protein>